<keyword evidence="1" id="KW-1133">Transmembrane helix</keyword>
<evidence type="ECO:0000256" key="1">
    <source>
        <dbReference type="SAM" id="Phobius"/>
    </source>
</evidence>
<feature type="transmembrane region" description="Helical" evidence="1">
    <location>
        <begin position="58"/>
        <end position="76"/>
    </location>
</feature>
<sequence>MKKVFTILAIITSALAILIAVLPISNFAIFPAIVAIISGVIAYMLSKKNGQPKKIIQFTFLLTAVALSLSAYKAFFTVTKVANTDVIDAKEIQFEEDAIQELEGLDINDAEFEEINTEELDSLM</sequence>
<evidence type="ECO:0000313" key="3">
    <source>
        <dbReference type="Proteomes" id="UP001597011"/>
    </source>
</evidence>
<accession>A0ABW3BUI6</accession>
<evidence type="ECO:0000313" key="2">
    <source>
        <dbReference type="EMBL" id="MFD0836606.1"/>
    </source>
</evidence>
<feature type="transmembrane region" description="Helical" evidence="1">
    <location>
        <begin position="26"/>
        <end position="46"/>
    </location>
</feature>
<keyword evidence="3" id="KW-1185">Reference proteome</keyword>
<dbReference type="EMBL" id="JBHTIB010000012">
    <property type="protein sequence ID" value="MFD0836606.1"/>
    <property type="molecule type" value="Genomic_DNA"/>
</dbReference>
<organism evidence="2 3">
    <name type="scientific">Mariniflexile aquimaris</name>
    <dbReference type="NCBI Taxonomy" id="881009"/>
    <lineage>
        <taxon>Bacteria</taxon>
        <taxon>Pseudomonadati</taxon>
        <taxon>Bacteroidota</taxon>
        <taxon>Flavobacteriia</taxon>
        <taxon>Flavobacteriales</taxon>
        <taxon>Flavobacteriaceae</taxon>
        <taxon>Mariniflexile</taxon>
    </lineage>
</organism>
<dbReference type="Proteomes" id="UP001597011">
    <property type="component" value="Unassembled WGS sequence"/>
</dbReference>
<reference evidence="3" key="1">
    <citation type="journal article" date="2019" name="Int. J. Syst. Evol. Microbiol.">
        <title>The Global Catalogue of Microorganisms (GCM) 10K type strain sequencing project: providing services to taxonomists for standard genome sequencing and annotation.</title>
        <authorList>
            <consortium name="The Broad Institute Genomics Platform"/>
            <consortium name="The Broad Institute Genome Sequencing Center for Infectious Disease"/>
            <person name="Wu L."/>
            <person name="Ma J."/>
        </authorList>
    </citation>
    <scope>NUCLEOTIDE SEQUENCE [LARGE SCALE GENOMIC DNA]</scope>
    <source>
        <strain evidence="3">CCUG 60529</strain>
    </source>
</reference>
<keyword evidence="1" id="KW-0472">Membrane</keyword>
<protein>
    <submittedName>
        <fullName evidence="2">FUSC family protein</fullName>
    </submittedName>
</protein>
<name>A0ABW3BUI6_9FLAO</name>
<gene>
    <name evidence="2" type="ORF">ACFQ0I_12575</name>
</gene>
<keyword evidence="1" id="KW-0812">Transmembrane</keyword>
<comment type="caution">
    <text evidence="2">The sequence shown here is derived from an EMBL/GenBank/DDBJ whole genome shotgun (WGS) entry which is preliminary data.</text>
</comment>
<proteinExistence type="predicted"/>
<dbReference type="RefSeq" id="WP_379942782.1">
    <property type="nucleotide sequence ID" value="NZ_JBHTIB010000012.1"/>
</dbReference>